<dbReference type="PRINTS" id="PR00783">
    <property type="entry name" value="MINTRINSICP"/>
</dbReference>
<evidence type="ECO:0000259" key="13">
    <source>
        <dbReference type="PROSITE" id="PS50048"/>
    </source>
</evidence>
<dbReference type="SMART" id="SM00906">
    <property type="entry name" value="Fungal_trans"/>
    <property type="match status" value="1"/>
</dbReference>
<feature type="compositionally biased region" description="Polar residues" evidence="11">
    <location>
        <begin position="110"/>
        <end position="139"/>
    </location>
</feature>
<evidence type="ECO:0000256" key="6">
    <source>
        <dbReference type="ARBA" id="ARBA00023015"/>
    </source>
</evidence>
<evidence type="ECO:0000313" key="14">
    <source>
        <dbReference type="EMBL" id="KKY23857.1"/>
    </source>
</evidence>
<feature type="region of interest" description="Disordered" evidence="11">
    <location>
        <begin position="89"/>
        <end position="141"/>
    </location>
</feature>
<keyword evidence="8 12" id="KW-0472">Membrane</keyword>
<evidence type="ECO:0000256" key="4">
    <source>
        <dbReference type="ARBA" id="ARBA00022723"/>
    </source>
</evidence>
<dbReference type="Pfam" id="PF04082">
    <property type="entry name" value="Fungal_trans"/>
    <property type="match status" value="1"/>
</dbReference>
<dbReference type="EMBL" id="LCWF01000064">
    <property type="protein sequence ID" value="KKY23857.1"/>
    <property type="molecule type" value="Genomic_DNA"/>
</dbReference>
<proteinExistence type="predicted"/>
<dbReference type="GO" id="GO:0015267">
    <property type="term" value="F:channel activity"/>
    <property type="evidence" value="ECO:0007669"/>
    <property type="project" value="InterPro"/>
</dbReference>
<protein>
    <submittedName>
        <fullName evidence="14">Putative n-carbamoylsarcosine amidase</fullName>
    </submittedName>
</protein>
<evidence type="ECO:0000256" key="10">
    <source>
        <dbReference type="ARBA" id="ARBA00023242"/>
    </source>
</evidence>
<gene>
    <name evidence="14" type="ORF">UCRPC4_g02670</name>
</gene>
<feature type="transmembrane region" description="Helical" evidence="12">
    <location>
        <begin position="636"/>
        <end position="660"/>
    </location>
</feature>
<sequence length="803" mass="88237">MHTPQLTPQSAHVPQFPKQSAPQPQHSQPRQLSQENDSSSKSAVKHRRAPVACRRCRRLRSKCLHTNAKPPCGPCYEAGPQEAAECFFPARGEPDKDREFRRRRIKASERSQTGDARSSSVTLPKSTSVNGGTVASSPSAGLPEDRWDLLPPLDEVIEGCRVFFTSYFQLGFLPKAMFIERLQRDQRSINPLLLLGLLGITARFVPKLVKRYGGPVQATQIMIEHARKLVFEEMYAPSLERIQGFFLLGVAEWGNGDKIQSSIHMGIAVRMAGIMRLHQEEAYDVSKSATADEVVNSEVARRTFWVIVSQDSLHSGATTPACFSLNDITALLPCDEADFAFGNIPKERAALSGTQAAKYDDRLAYLAIVMVLRLSNIVVRRIYLEDIMNAKTNQSDDGAPPAFWDQMSMDLFTNVLELHEQVDAFFSLRSHDEGFPAMIVFSVYTCGSLAYYLSRWPQLCPPLMSRSSIILDRSMEVLKTLSGAWPLAMRWQQALTRVALRNTAIGTGDLHSEGPPAEQYGEMPVPKSEPERQQHRPMSRPSASANLELLINAAVQNDAQSQMPNQLAPNPGPQQGYLNVEYSSQPYLSPSAFAADDFETELYVFLQGGEASAFWNSAVVLGMCVAGSLPWIRGAFLVPAQILGGIIAAALVSCMLPGPISVNTTLGPGVSIAQGVFIEMFLTAQLIFVILMLAAEKHRATFIAPIGIGLALFVSMLAGVYYTGASLNPARSFGPSVASASFPGYHWIYWVGPALGALLAALYYRFVKWSNYEEVNPGQDATSETEKERSTSEAEAAQAREMA</sequence>
<keyword evidence="7" id="KW-0238">DNA-binding</keyword>
<dbReference type="Proteomes" id="UP000053317">
    <property type="component" value="Unassembled WGS sequence"/>
</dbReference>
<dbReference type="GO" id="GO:0016020">
    <property type="term" value="C:membrane"/>
    <property type="evidence" value="ECO:0007669"/>
    <property type="project" value="UniProtKB-SubCell"/>
</dbReference>
<dbReference type="GO" id="GO:0000981">
    <property type="term" value="F:DNA-binding transcription factor activity, RNA polymerase II-specific"/>
    <property type="evidence" value="ECO:0007669"/>
    <property type="project" value="InterPro"/>
</dbReference>
<dbReference type="CDD" id="cd00067">
    <property type="entry name" value="GAL4"/>
    <property type="match status" value="1"/>
</dbReference>
<dbReference type="GO" id="GO:0008270">
    <property type="term" value="F:zinc ion binding"/>
    <property type="evidence" value="ECO:0007669"/>
    <property type="project" value="InterPro"/>
</dbReference>
<feature type="compositionally biased region" description="Polar residues" evidence="11">
    <location>
        <begin position="1"/>
        <end position="42"/>
    </location>
</feature>
<dbReference type="Pfam" id="PF00230">
    <property type="entry name" value="MIP"/>
    <property type="match status" value="1"/>
</dbReference>
<keyword evidence="5 12" id="KW-1133">Transmembrane helix</keyword>
<dbReference type="InterPro" id="IPR000425">
    <property type="entry name" value="MIP"/>
</dbReference>
<evidence type="ECO:0000256" key="2">
    <source>
        <dbReference type="ARBA" id="ARBA00004141"/>
    </source>
</evidence>
<feature type="region of interest" description="Disordered" evidence="11">
    <location>
        <begin position="776"/>
        <end position="803"/>
    </location>
</feature>
<reference evidence="14 15" key="1">
    <citation type="submission" date="2015-05" db="EMBL/GenBank/DDBJ databases">
        <title>Distinctive expansion of gene families associated with plant cell wall degradation and secondary metabolism in the genomes of grapevine trunk pathogens.</title>
        <authorList>
            <person name="Lawrence D.P."/>
            <person name="Travadon R."/>
            <person name="Rolshausen P.E."/>
            <person name="Baumgartner K."/>
        </authorList>
    </citation>
    <scope>NUCLEOTIDE SEQUENCE [LARGE SCALE GENOMIC DNA]</scope>
    <source>
        <strain evidence="14">UCRPC4</strain>
    </source>
</reference>
<comment type="caution">
    <text evidence="14">The sequence shown here is derived from an EMBL/GenBank/DDBJ whole genome shotgun (WGS) entry which is preliminary data.</text>
</comment>
<reference evidence="14 15" key="2">
    <citation type="submission" date="2015-05" db="EMBL/GenBank/DDBJ databases">
        <authorList>
            <person name="Morales-Cruz A."/>
            <person name="Amrine K.C."/>
            <person name="Cantu D."/>
        </authorList>
    </citation>
    <scope>NUCLEOTIDE SEQUENCE [LARGE SCALE GENOMIC DNA]</scope>
    <source>
        <strain evidence="14">UCRPC4</strain>
    </source>
</reference>
<dbReference type="InterPro" id="IPR023271">
    <property type="entry name" value="Aquaporin-like"/>
</dbReference>
<evidence type="ECO:0000256" key="3">
    <source>
        <dbReference type="ARBA" id="ARBA00022692"/>
    </source>
</evidence>
<keyword evidence="10" id="KW-0539">Nucleus</keyword>
<dbReference type="PANTHER" id="PTHR47338">
    <property type="entry name" value="ZN(II)2CYS6 TRANSCRIPTION FACTOR (EUROFUNG)-RELATED"/>
    <property type="match status" value="1"/>
</dbReference>
<dbReference type="GO" id="GO:0005634">
    <property type="term" value="C:nucleus"/>
    <property type="evidence" value="ECO:0007669"/>
    <property type="project" value="UniProtKB-SubCell"/>
</dbReference>
<evidence type="ECO:0000256" key="1">
    <source>
        <dbReference type="ARBA" id="ARBA00004123"/>
    </source>
</evidence>
<name>A0A0G2EM78_PHACM</name>
<feature type="domain" description="Zn(2)-C6 fungal-type" evidence="13">
    <location>
        <begin position="52"/>
        <end position="88"/>
    </location>
</feature>
<keyword evidence="6" id="KW-0805">Transcription regulation</keyword>
<evidence type="ECO:0000256" key="7">
    <source>
        <dbReference type="ARBA" id="ARBA00023125"/>
    </source>
</evidence>
<evidence type="ECO:0000313" key="15">
    <source>
        <dbReference type="Proteomes" id="UP000053317"/>
    </source>
</evidence>
<evidence type="ECO:0000256" key="11">
    <source>
        <dbReference type="SAM" id="MobiDB-lite"/>
    </source>
</evidence>
<evidence type="ECO:0000256" key="8">
    <source>
        <dbReference type="ARBA" id="ARBA00023136"/>
    </source>
</evidence>
<dbReference type="InterPro" id="IPR001138">
    <property type="entry name" value="Zn2Cys6_DnaBD"/>
</dbReference>
<dbReference type="SUPFAM" id="SSF81338">
    <property type="entry name" value="Aquaporin-like"/>
    <property type="match status" value="1"/>
</dbReference>
<dbReference type="GO" id="GO:0006351">
    <property type="term" value="P:DNA-templated transcription"/>
    <property type="evidence" value="ECO:0007669"/>
    <property type="project" value="InterPro"/>
</dbReference>
<dbReference type="InterPro" id="IPR036864">
    <property type="entry name" value="Zn2-C6_fun-type_DNA-bd_sf"/>
</dbReference>
<feature type="transmembrane region" description="Helical" evidence="12">
    <location>
        <begin position="744"/>
        <end position="764"/>
    </location>
</feature>
<dbReference type="CDD" id="cd12148">
    <property type="entry name" value="fungal_TF_MHR"/>
    <property type="match status" value="1"/>
</dbReference>
<feature type="region of interest" description="Disordered" evidence="11">
    <location>
        <begin position="506"/>
        <end position="540"/>
    </location>
</feature>
<evidence type="ECO:0000256" key="12">
    <source>
        <dbReference type="SAM" id="Phobius"/>
    </source>
</evidence>
<evidence type="ECO:0000256" key="9">
    <source>
        <dbReference type="ARBA" id="ARBA00023163"/>
    </source>
</evidence>
<keyword evidence="3 12" id="KW-0812">Transmembrane</keyword>
<keyword evidence="9" id="KW-0804">Transcription</keyword>
<dbReference type="InterPro" id="IPR050815">
    <property type="entry name" value="TF_fung"/>
</dbReference>
<organism evidence="14 15">
    <name type="scientific">Phaeomoniella chlamydospora</name>
    <name type="common">Phaeoacremonium chlamydosporum</name>
    <dbReference type="NCBI Taxonomy" id="158046"/>
    <lineage>
        <taxon>Eukaryota</taxon>
        <taxon>Fungi</taxon>
        <taxon>Dikarya</taxon>
        <taxon>Ascomycota</taxon>
        <taxon>Pezizomycotina</taxon>
        <taxon>Eurotiomycetes</taxon>
        <taxon>Chaetothyriomycetidae</taxon>
        <taxon>Phaeomoniellales</taxon>
        <taxon>Phaeomoniellaceae</taxon>
        <taxon>Phaeomoniella</taxon>
    </lineage>
</organism>
<accession>A0A0G2EM78</accession>
<dbReference type="Gene3D" id="1.20.1080.10">
    <property type="entry name" value="Glycerol uptake facilitator protein"/>
    <property type="match status" value="1"/>
</dbReference>
<dbReference type="AlphaFoldDB" id="A0A0G2EM78"/>
<dbReference type="PROSITE" id="PS50048">
    <property type="entry name" value="ZN2_CY6_FUNGAL_2"/>
    <property type="match status" value="1"/>
</dbReference>
<feature type="transmembrane region" description="Helical" evidence="12">
    <location>
        <begin position="702"/>
        <end position="724"/>
    </location>
</feature>
<comment type="subcellular location">
    <subcellularLocation>
        <location evidence="2">Membrane</location>
        <topology evidence="2">Multi-pass membrane protein</topology>
    </subcellularLocation>
    <subcellularLocation>
        <location evidence="1">Nucleus</location>
    </subcellularLocation>
</comment>
<keyword evidence="15" id="KW-1185">Reference proteome</keyword>
<evidence type="ECO:0000256" key="5">
    <source>
        <dbReference type="ARBA" id="ARBA00022989"/>
    </source>
</evidence>
<feature type="region of interest" description="Disordered" evidence="11">
    <location>
        <begin position="1"/>
        <end position="51"/>
    </location>
</feature>
<feature type="transmembrane region" description="Helical" evidence="12">
    <location>
        <begin position="672"/>
        <end position="695"/>
    </location>
</feature>
<dbReference type="PANTHER" id="PTHR47338:SF5">
    <property type="entry name" value="ZN(II)2CYS6 TRANSCRIPTION FACTOR (EUROFUNG)"/>
    <property type="match status" value="1"/>
</dbReference>
<dbReference type="InterPro" id="IPR007219">
    <property type="entry name" value="XnlR_reg_dom"/>
</dbReference>
<dbReference type="OrthoDB" id="2399539at2759"/>
<dbReference type="GO" id="GO:0003677">
    <property type="term" value="F:DNA binding"/>
    <property type="evidence" value="ECO:0007669"/>
    <property type="project" value="UniProtKB-KW"/>
</dbReference>
<dbReference type="SUPFAM" id="SSF57701">
    <property type="entry name" value="Zn2/Cys6 DNA-binding domain"/>
    <property type="match status" value="1"/>
</dbReference>
<keyword evidence="4" id="KW-0479">Metal-binding</keyword>